<accession>A0ABY8VXB4</accession>
<evidence type="ECO:0000313" key="4">
    <source>
        <dbReference type="Proteomes" id="UP001236585"/>
    </source>
</evidence>
<sequence>MRVSQTMFVGPLTAALVVSVAACGGHPSPPAAKSTTAVPASSSSAPAQPSDYTALLIKARDIDAPMPFVAGPATSNPNGQPGAAITFSSQPHPEDQSGITVKDVQIVDTIHVLSDPAAAASALNSAKSGQALVKDPKTDSADVGTGGTLLSGTSPDGSKSVTALLFTEGRGFVTLEFVGGVDSPPPPPDFVIDVGHKQDAAVKKGLGG</sequence>
<keyword evidence="4" id="KW-1185">Reference proteome</keyword>
<feature type="chain" id="PRO_5046841508" description="Lipoprotein LpqN" evidence="2">
    <location>
        <begin position="22"/>
        <end position="208"/>
    </location>
</feature>
<evidence type="ECO:0000313" key="3">
    <source>
        <dbReference type="EMBL" id="WIM87655.1"/>
    </source>
</evidence>
<proteinExistence type="predicted"/>
<evidence type="ECO:0000256" key="2">
    <source>
        <dbReference type="SAM" id="SignalP"/>
    </source>
</evidence>
<gene>
    <name evidence="3" type="ORF">PT015_22940</name>
</gene>
<reference evidence="3 4" key="1">
    <citation type="journal article" date="2023" name="Microbiol. Resour. Announc.">
        <title>Complete Genome Sequence of Mycobacterium wuenschmanii, a novel Nontuberculous Mycobacterium Isolated from a captive population of Amazon Milk Frogs.</title>
        <authorList>
            <person name="Hicks J."/>
            <person name="Zeineldin M."/>
            <person name="Ward H."/>
            <person name="Wuenschmann A."/>
            <person name="Camp P."/>
            <person name="Farrell D."/>
            <person name="Lehman K."/>
            <person name="Thacker T."/>
            <person name="Cuthbert E."/>
        </authorList>
    </citation>
    <scope>NUCLEOTIDE SEQUENCE [LARGE SCALE GENOMIC DNA]</scope>
    <source>
        <strain evidence="3 4">Wuenschmanii</strain>
    </source>
</reference>
<feature type="region of interest" description="Disordered" evidence="1">
    <location>
        <begin position="128"/>
        <end position="157"/>
    </location>
</feature>
<dbReference type="PROSITE" id="PS51257">
    <property type="entry name" value="PROKAR_LIPOPROTEIN"/>
    <property type="match status" value="1"/>
</dbReference>
<feature type="signal peptide" evidence="2">
    <location>
        <begin position="1"/>
        <end position="21"/>
    </location>
</feature>
<dbReference type="EMBL" id="CP126981">
    <property type="protein sequence ID" value="WIM87655.1"/>
    <property type="molecule type" value="Genomic_DNA"/>
</dbReference>
<keyword evidence="2" id="KW-0732">Signal</keyword>
<evidence type="ECO:0000256" key="1">
    <source>
        <dbReference type="SAM" id="MobiDB-lite"/>
    </source>
</evidence>
<dbReference type="RefSeq" id="WP_285187483.1">
    <property type="nucleotide sequence ID" value="NZ_CP126981.1"/>
</dbReference>
<feature type="region of interest" description="Disordered" evidence="1">
    <location>
        <begin position="28"/>
        <end position="48"/>
    </location>
</feature>
<evidence type="ECO:0008006" key="5">
    <source>
        <dbReference type="Google" id="ProtNLM"/>
    </source>
</evidence>
<feature type="compositionally biased region" description="Low complexity" evidence="1">
    <location>
        <begin position="31"/>
        <end position="48"/>
    </location>
</feature>
<dbReference type="Proteomes" id="UP001236585">
    <property type="component" value="Chromosome"/>
</dbReference>
<protein>
    <recommendedName>
        <fullName evidence="5">Lipoprotein LpqN</fullName>
    </recommendedName>
</protein>
<name>A0ABY8VXB4_9MYCO</name>
<organism evidence="3 4">
    <name type="scientific">Candidatus Mycobacterium wuenschmannii</name>
    <dbReference type="NCBI Taxonomy" id="3027808"/>
    <lineage>
        <taxon>Bacteria</taxon>
        <taxon>Bacillati</taxon>
        <taxon>Actinomycetota</taxon>
        <taxon>Actinomycetes</taxon>
        <taxon>Mycobacteriales</taxon>
        <taxon>Mycobacteriaceae</taxon>
        <taxon>Mycobacterium</taxon>
    </lineage>
</organism>